<dbReference type="InterPro" id="IPR050266">
    <property type="entry name" value="AB_hydrolase_sf"/>
</dbReference>
<reference evidence="3" key="1">
    <citation type="submission" date="2012-02" db="EMBL/GenBank/DDBJ databases">
        <title>Genome sequencing of Giardia lamblia Genotypes A2 and B isolates (DH and GS) and comparative analysis with the genomes of Genotypes A1 and E (WB and Pig).</title>
        <authorList>
            <person name="Adam R."/>
            <person name="Dahlstrom E."/>
            <person name="Martens C."/>
            <person name="Bruno D."/>
            <person name="Barbian K."/>
            <person name="Porcella S.F."/>
            <person name="Nash T."/>
        </authorList>
    </citation>
    <scope>NUCLEOTIDE SEQUENCE</scope>
    <source>
        <strain evidence="3">DH</strain>
    </source>
</reference>
<reference evidence="2 3" key="2">
    <citation type="journal article" date="2013" name="Genome Biol. Evol.">
        <title>Genome sequencing of Giardia lamblia genotypes A2 and B isolates (DH and GS) and comparative analysis with the genomes of genotypes A1 and E (WB and Pig).</title>
        <authorList>
            <person name="Adam R.D."/>
            <person name="Dahlstrom E.W."/>
            <person name="Martens C.A."/>
            <person name="Bruno D.P."/>
            <person name="Barbian K.D."/>
            <person name="Ricklefs S.M."/>
            <person name="Hernandez M.M."/>
            <person name="Narla N.P."/>
            <person name="Patel R.B."/>
            <person name="Porcella S.F."/>
            <person name="Nash T.E."/>
        </authorList>
    </citation>
    <scope>NUCLEOTIDE SEQUENCE [LARGE SCALE GENOMIC DNA]</scope>
    <source>
        <strain evidence="2 3">DH</strain>
    </source>
</reference>
<dbReference type="VEuPathDB" id="GiardiaDB:GL50581_3165"/>
<dbReference type="Gene3D" id="3.40.50.1820">
    <property type="entry name" value="alpha/beta hydrolase"/>
    <property type="match status" value="1"/>
</dbReference>
<dbReference type="EMBL" id="AHGT01000009">
    <property type="protein sequence ID" value="ESU38815.1"/>
    <property type="molecule type" value="Genomic_DNA"/>
</dbReference>
<dbReference type="InterPro" id="IPR000073">
    <property type="entry name" value="AB_hydrolase_1"/>
</dbReference>
<evidence type="ECO:0000259" key="1">
    <source>
        <dbReference type="Pfam" id="PF00561"/>
    </source>
</evidence>
<dbReference type="VEuPathDB" id="GiardiaDB:QR46_0826"/>
<organism evidence="2 3">
    <name type="scientific">Giardia intestinalis</name>
    <name type="common">Giardia lamblia</name>
    <dbReference type="NCBI Taxonomy" id="5741"/>
    <lineage>
        <taxon>Eukaryota</taxon>
        <taxon>Metamonada</taxon>
        <taxon>Diplomonadida</taxon>
        <taxon>Hexamitidae</taxon>
        <taxon>Giardiinae</taxon>
        <taxon>Giardia</taxon>
    </lineage>
</organism>
<dbReference type="AlphaFoldDB" id="V6TP81"/>
<comment type="caution">
    <text evidence="2">The sequence shown here is derived from an EMBL/GenBank/DDBJ whole genome shotgun (WGS) entry which is preliminary data.</text>
</comment>
<dbReference type="Proteomes" id="UP000018320">
    <property type="component" value="Unassembled WGS sequence"/>
</dbReference>
<dbReference type="PANTHER" id="PTHR43798:SF6">
    <property type="entry name" value="HYDROLASE, PUTATIVE (AFU_ORTHOLOGUE AFUA_4G13070)-RELATED"/>
    <property type="match status" value="1"/>
</dbReference>
<protein>
    <submittedName>
        <fullName evidence="2">Putative alpha/beta hydrolase family protein</fullName>
    </submittedName>
</protein>
<dbReference type="InterPro" id="IPR029058">
    <property type="entry name" value="AB_hydrolase_fold"/>
</dbReference>
<dbReference type="PANTHER" id="PTHR43798">
    <property type="entry name" value="MONOACYLGLYCEROL LIPASE"/>
    <property type="match status" value="1"/>
</dbReference>
<sequence>MAVDVEDNLNHHLSNEHFGVLEAKPFGSIRYYHYRANSTPDRELAVFFHGFNFYSNLYAPLLNKLSERFDVITCDLPGHGETSPMTDMKDYTPDNFILCLQKVIEHCAAADRKLHLVGHSMGGLLAGLAATRPFFKNRLLSVTMCCPAGIHLVEGLDTKLLKTSLGQKIVHANLPRSLRILKKSMGKRTYRYLPEHVATQLRELYNGFFEKHWEKVLLRTFYMIPNFPWSNCHDEFKKLSDLSVPVTIWLSKRDSYVGTKRTAKFFSQDVFSGKVKVIIEENSLHDLPVLIPTKVVEAIKKKDACAADIDIVESV</sequence>
<dbReference type="Pfam" id="PF00561">
    <property type="entry name" value="Abhydrolase_1"/>
    <property type="match status" value="1"/>
</dbReference>
<dbReference type="VEuPathDB" id="GiardiaDB:DHA2_150950"/>
<proteinExistence type="predicted"/>
<evidence type="ECO:0000313" key="3">
    <source>
        <dbReference type="Proteomes" id="UP000018320"/>
    </source>
</evidence>
<evidence type="ECO:0000313" key="2">
    <source>
        <dbReference type="EMBL" id="ESU38815.1"/>
    </source>
</evidence>
<accession>V6TP81</accession>
<dbReference type="VEuPathDB" id="GiardiaDB:GL50803_008960"/>
<dbReference type="SUPFAM" id="SSF53474">
    <property type="entry name" value="alpha/beta-Hydrolases"/>
    <property type="match status" value="1"/>
</dbReference>
<keyword evidence="2" id="KW-0378">Hydrolase</keyword>
<gene>
    <name evidence="2" type="ORF">DHA2_150950</name>
</gene>
<dbReference type="GO" id="GO:0016787">
    <property type="term" value="F:hydrolase activity"/>
    <property type="evidence" value="ECO:0007669"/>
    <property type="project" value="UniProtKB-KW"/>
</dbReference>
<name>V6TP81_GIAIN</name>
<feature type="domain" description="AB hydrolase-1" evidence="1">
    <location>
        <begin position="46"/>
        <end position="285"/>
    </location>
</feature>